<evidence type="ECO:0008006" key="6">
    <source>
        <dbReference type="Google" id="ProtNLM"/>
    </source>
</evidence>
<keyword evidence="4" id="KW-1185">Reference proteome</keyword>
<evidence type="ECO:0000256" key="1">
    <source>
        <dbReference type="SAM" id="MobiDB-lite"/>
    </source>
</evidence>
<dbReference type="SUPFAM" id="SSF54631">
    <property type="entry name" value="CBS-domain pair"/>
    <property type="match status" value="1"/>
</dbReference>
<dbReference type="AlphaFoldDB" id="A0AAE9L4L4"/>
<dbReference type="RefSeq" id="WP_144200978.1">
    <property type="nucleotide sequence ID" value="NZ_CAJPVH010000002.1"/>
</dbReference>
<proteinExistence type="predicted"/>
<gene>
    <name evidence="2" type="ORF">FGG12_21970</name>
    <name evidence="3" type="ORF">M5D45_28765</name>
</gene>
<reference evidence="3" key="2">
    <citation type="journal article" date="2022" name="Microbiol. Resour. Announc.">
        <title>Genome Sequence of Cupriavidus campinensis Strain G5, a Member of a Bacterial Consortium Capable of Polyethylene Degradation.</title>
        <authorList>
            <person name="Schneider B."/>
            <person name="Pfeiffer F."/>
            <person name="Dyall-Smith M."/>
            <person name="Kunte H.J."/>
        </authorList>
    </citation>
    <scope>NUCLEOTIDE SEQUENCE</scope>
    <source>
        <strain evidence="3">G5</strain>
    </source>
</reference>
<dbReference type="Proteomes" id="UP000318943">
    <property type="component" value="Unassembled WGS sequence"/>
</dbReference>
<protein>
    <recommendedName>
        <fullName evidence="6">CBS domain-containing protein</fullName>
    </recommendedName>
</protein>
<organism evidence="3 5">
    <name type="scientific">Cupriavidus campinensis</name>
    <dbReference type="NCBI Taxonomy" id="151783"/>
    <lineage>
        <taxon>Bacteria</taxon>
        <taxon>Pseudomonadati</taxon>
        <taxon>Pseudomonadota</taxon>
        <taxon>Betaproteobacteria</taxon>
        <taxon>Burkholderiales</taxon>
        <taxon>Burkholderiaceae</taxon>
        <taxon>Cupriavidus</taxon>
    </lineage>
</organism>
<evidence type="ECO:0000313" key="4">
    <source>
        <dbReference type="Proteomes" id="UP000318943"/>
    </source>
</evidence>
<reference evidence="3" key="3">
    <citation type="submission" date="2022-05" db="EMBL/GenBank/DDBJ databases">
        <authorList>
            <person name="Kunte H.-J."/>
        </authorList>
    </citation>
    <scope>NUCLEOTIDE SEQUENCE</scope>
    <source>
        <strain evidence="3">G5</strain>
    </source>
</reference>
<reference evidence="2 4" key="1">
    <citation type="submission" date="2019-05" db="EMBL/GenBank/DDBJ databases">
        <title>Whole genome sequence analysis of Cupriavidus campinensis S14E4C strain.</title>
        <authorList>
            <person name="Abbaszade G."/>
            <person name="Szabo A."/>
            <person name="Toumi M."/>
            <person name="Toth E."/>
        </authorList>
    </citation>
    <scope>NUCLEOTIDE SEQUENCE [LARGE SCALE GENOMIC DNA]</scope>
    <source>
        <strain evidence="2 4">S14E4C</strain>
    </source>
</reference>
<dbReference type="EMBL" id="CP097331">
    <property type="protein sequence ID" value="URF07048.1"/>
    <property type="molecule type" value="Genomic_DNA"/>
</dbReference>
<accession>A0AAE9L4L4</accession>
<name>A0AAE9L4L4_9BURK</name>
<evidence type="ECO:0000313" key="2">
    <source>
        <dbReference type="EMBL" id="TSP10456.1"/>
    </source>
</evidence>
<dbReference type="EMBL" id="VCIZ01000015">
    <property type="protein sequence ID" value="TSP10456.1"/>
    <property type="molecule type" value="Genomic_DNA"/>
</dbReference>
<evidence type="ECO:0000313" key="5">
    <source>
        <dbReference type="Proteomes" id="UP001056132"/>
    </source>
</evidence>
<sequence length="187" mass="20245">MRQDPYRVPIAVLPTLLRRIPAVQHTQCLGDALRILAQHPAASAVAVLRGEVPVGVICRELIGDVVRLPCYRGWIHRECCAQFVSQAPHRLCIDATVIELARALTPLLHRHPADPLVVTRDGAYLGMVERPALVQAVIDLRHVPPGPPGSQTSAGHGLASDCPHDLTSTDFSATSHGPDTSATRREH</sequence>
<dbReference type="Proteomes" id="UP001056132">
    <property type="component" value="Chromosome 2"/>
</dbReference>
<evidence type="ECO:0000313" key="3">
    <source>
        <dbReference type="EMBL" id="URF07048.1"/>
    </source>
</evidence>
<feature type="compositionally biased region" description="Polar residues" evidence="1">
    <location>
        <begin position="167"/>
        <end position="181"/>
    </location>
</feature>
<dbReference type="InterPro" id="IPR046342">
    <property type="entry name" value="CBS_dom_sf"/>
</dbReference>
<feature type="region of interest" description="Disordered" evidence="1">
    <location>
        <begin position="167"/>
        <end position="187"/>
    </location>
</feature>
<dbReference type="KEGG" id="ccam:M5D45_28765"/>